<keyword evidence="2" id="KW-1185">Reference proteome</keyword>
<dbReference type="Proteomes" id="UP001597169">
    <property type="component" value="Unassembled WGS sequence"/>
</dbReference>
<sequence length="313" mass="36541">MDDRIYLFFGYSSEYVLNPLYTEMCKMGYRCVEIEMSSHKDIRSTVKSIKGQEIVLITSAHLFYDAHNFEKTFNYRHSEWTHCLELIEFLNPIKKVYYPHDLTSPLTEWDVDYISLFDLFLSPLPYLDHFNRYLRTVEVGWIKKRSLSVNTGNKNQLTHLFSNINFFERMDFKDFYKYWAPLYDLGVGVKLPKWQSSNVLEQKLHSCGVRIVPSSSNIFEIIENSSVVVTNGTSSVNIEAALCGKHVVNIWDGVSSLQEHRKSFNGLPQIKILPFLDAVSYIREIKNAQEELDKFEDILKPFDFINAVAQIVR</sequence>
<evidence type="ECO:0000313" key="1">
    <source>
        <dbReference type="EMBL" id="MFD1130130.1"/>
    </source>
</evidence>
<organism evidence="1 2">
    <name type="scientific">Paenibacillus provencensis</name>
    <dbReference type="NCBI Taxonomy" id="441151"/>
    <lineage>
        <taxon>Bacteria</taxon>
        <taxon>Bacillati</taxon>
        <taxon>Bacillota</taxon>
        <taxon>Bacilli</taxon>
        <taxon>Bacillales</taxon>
        <taxon>Paenibacillaceae</taxon>
        <taxon>Paenibacillus</taxon>
    </lineage>
</organism>
<gene>
    <name evidence="1" type="ORF">ACFQ3J_18330</name>
</gene>
<evidence type="ECO:0000313" key="2">
    <source>
        <dbReference type="Proteomes" id="UP001597169"/>
    </source>
</evidence>
<accession>A0ABW3PYI1</accession>
<reference evidence="2" key="1">
    <citation type="journal article" date="2019" name="Int. J. Syst. Evol. Microbiol.">
        <title>The Global Catalogue of Microorganisms (GCM) 10K type strain sequencing project: providing services to taxonomists for standard genome sequencing and annotation.</title>
        <authorList>
            <consortium name="The Broad Institute Genomics Platform"/>
            <consortium name="The Broad Institute Genome Sequencing Center for Infectious Disease"/>
            <person name="Wu L."/>
            <person name="Ma J."/>
        </authorList>
    </citation>
    <scope>NUCLEOTIDE SEQUENCE [LARGE SCALE GENOMIC DNA]</scope>
    <source>
        <strain evidence="2">CCUG 53519</strain>
    </source>
</reference>
<protein>
    <submittedName>
        <fullName evidence="1">Uncharacterized protein</fullName>
    </submittedName>
</protein>
<dbReference type="RefSeq" id="WP_251582858.1">
    <property type="nucleotide sequence ID" value="NZ_JBHTKX010000002.1"/>
</dbReference>
<dbReference type="EMBL" id="JBHTKX010000002">
    <property type="protein sequence ID" value="MFD1130130.1"/>
    <property type="molecule type" value="Genomic_DNA"/>
</dbReference>
<proteinExistence type="predicted"/>
<comment type="caution">
    <text evidence="1">The sequence shown here is derived from an EMBL/GenBank/DDBJ whole genome shotgun (WGS) entry which is preliminary data.</text>
</comment>
<name>A0ABW3PYI1_9BACL</name>